<dbReference type="Pfam" id="PF00170">
    <property type="entry name" value="bZIP_1"/>
    <property type="match status" value="1"/>
</dbReference>
<comment type="subcellular location">
    <subcellularLocation>
        <location evidence="1">Nucleus</location>
    </subcellularLocation>
</comment>
<feature type="coiled-coil region" evidence="4">
    <location>
        <begin position="204"/>
        <end position="242"/>
    </location>
</feature>
<keyword evidence="3" id="KW-0539">Nucleus</keyword>
<dbReference type="GO" id="GO:0045893">
    <property type="term" value="P:positive regulation of DNA-templated transcription"/>
    <property type="evidence" value="ECO:0007669"/>
    <property type="project" value="InterPro"/>
</dbReference>
<evidence type="ECO:0000313" key="7">
    <source>
        <dbReference type="EMBL" id="KAK4801898.1"/>
    </source>
</evidence>
<feature type="domain" description="BZIP" evidence="6">
    <location>
        <begin position="190"/>
        <end position="242"/>
    </location>
</feature>
<dbReference type="SMART" id="SM00338">
    <property type="entry name" value="BRLZ"/>
    <property type="match status" value="1"/>
</dbReference>
<evidence type="ECO:0000256" key="5">
    <source>
        <dbReference type="SAM" id="MobiDB-lite"/>
    </source>
</evidence>
<keyword evidence="4" id="KW-0175">Coiled coil</keyword>
<dbReference type="PANTHER" id="PTHR22952">
    <property type="entry name" value="CAMP-RESPONSE ELEMENT BINDING PROTEIN-RELATED"/>
    <property type="match status" value="1"/>
</dbReference>
<evidence type="ECO:0000259" key="6">
    <source>
        <dbReference type="PROSITE" id="PS50217"/>
    </source>
</evidence>
<dbReference type="SUPFAM" id="SSF57959">
    <property type="entry name" value="Leucine zipper domain"/>
    <property type="match status" value="1"/>
</dbReference>
<dbReference type="GO" id="GO:0005634">
    <property type="term" value="C:nucleus"/>
    <property type="evidence" value="ECO:0007669"/>
    <property type="project" value="UniProtKB-SubCell"/>
</dbReference>
<keyword evidence="8" id="KW-1185">Reference proteome</keyword>
<comment type="caution">
    <text evidence="7">The sequence shown here is derived from an EMBL/GenBank/DDBJ whole genome shotgun (WGS) entry which is preliminary data.</text>
</comment>
<reference evidence="7 8" key="1">
    <citation type="journal article" date="2023" name="Hortic Res">
        <title>Pangenome of water caltrop reveals structural variations and asymmetric subgenome divergence after allopolyploidization.</title>
        <authorList>
            <person name="Zhang X."/>
            <person name="Chen Y."/>
            <person name="Wang L."/>
            <person name="Yuan Y."/>
            <person name="Fang M."/>
            <person name="Shi L."/>
            <person name="Lu R."/>
            <person name="Comes H.P."/>
            <person name="Ma Y."/>
            <person name="Chen Y."/>
            <person name="Huang G."/>
            <person name="Zhou Y."/>
            <person name="Zheng Z."/>
            <person name="Qiu Y."/>
        </authorList>
    </citation>
    <scope>NUCLEOTIDE SEQUENCE [LARGE SCALE GENOMIC DNA]</scope>
    <source>
        <strain evidence="7">F231</strain>
    </source>
</reference>
<dbReference type="PANTHER" id="PTHR22952:SF184">
    <property type="entry name" value="G-BOX-BINDING FACTOR 4"/>
    <property type="match status" value="1"/>
</dbReference>
<dbReference type="GO" id="GO:0003677">
    <property type="term" value="F:DNA binding"/>
    <property type="evidence" value="ECO:0007669"/>
    <property type="project" value="UniProtKB-KW"/>
</dbReference>
<dbReference type="CDD" id="cd14707">
    <property type="entry name" value="bZIP_plant_BZIP46"/>
    <property type="match status" value="1"/>
</dbReference>
<keyword evidence="2" id="KW-0238">DNA-binding</keyword>
<dbReference type="InterPro" id="IPR046347">
    <property type="entry name" value="bZIP_sf"/>
</dbReference>
<dbReference type="EMBL" id="JAXQNO010000002">
    <property type="protein sequence ID" value="KAK4801898.1"/>
    <property type="molecule type" value="Genomic_DNA"/>
</dbReference>
<sequence>MATPALGNSDPVRQSSDPAPSSSSSGASGFMSNCCSSWMSLDGVMGTASNSGPPSGHSIMSGQIAVAAPIRSVNDVWREIVSGEEGRRVCKEEVPEAEIMTLEDFLLRAGASVEDDDDDDDNDDDEEDEVDVKLLPPSHQLSGSMFAFEPKVEPSVIGFEDEVEVIGAGGGGGLGGKRGSPLLEPLDRAAQQRQRRMIKNRESAARSRERKQAYQAQLESLAAKLEEENGRLLKEKAERTKERHKQIMEGIVPFTRKPKLAHALRRVRSMQCCRVEDLFPINMEETEELKLKLPGFLPDGRMTGVGLSTMAAAPPTPPTCCFCCFRQYLRFRNLGEYGIWWGQAEDEKTGKRCLISNRAFAVIL</sequence>
<evidence type="ECO:0000256" key="2">
    <source>
        <dbReference type="ARBA" id="ARBA00023125"/>
    </source>
</evidence>
<organism evidence="7 8">
    <name type="scientific">Trapa natans</name>
    <name type="common">Water chestnut</name>
    <dbReference type="NCBI Taxonomy" id="22666"/>
    <lineage>
        <taxon>Eukaryota</taxon>
        <taxon>Viridiplantae</taxon>
        <taxon>Streptophyta</taxon>
        <taxon>Embryophyta</taxon>
        <taxon>Tracheophyta</taxon>
        <taxon>Spermatophyta</taxon>
        <taxon>Magnoliopsida</taxon>
        <taxon>eudicotyledons</taxon>
        <taxon>Gunneridae</taxon>
        <taxon>Pentapetalae</taxon>
        <taxon>rosids</taxon>
        <taxon>malvids</taxon>
        <taxon>Myrtales</taxon>
        <taxon>Lythraceae</taxon>
        <taxon>Trapa</taxon>
    </lineage>
</organism>
<evidence type="ECO:0000313" key="8">
    <source>
        <dbReference type="Proteomes" id="UP001346149"/>
    </source>
</evidence>
<dbReference type="Gene3D" id="1.20.5.170">
    <property type="match status" value="1"/>
</dbReference>
<feature type="region of interest" description="Disordered" evidence="5">
    <location>
        <begin position="1"/>
        <end position="29"/>
    </location>
</feature>
<evidence type="ECO:0000256" key="3">
    <source>
        <dbReference type="ARBA" id="ARBA00023242"/>
    </source>
</evidence>
<protein>
    <recommendedName>
        <fullName evidence="6">BZIP domain-containing protein</fullName>
    </recommendedName>
</protein>
<dbReference type="InterPro" id="IPR004827">
    <property type="entry name" value="bZIP"/>
</dbReference>
<name>A0AAN7M3G9_TRANT</name>
<proteinExistence type="predicted"/>
<dbReference type="PROSITE" id="PS00036">
    <property type="entry name" value="BZIP_BASIC"/>
    <property type="match status" value="1"/>
</dbReference>
<feature type="compositionally biased region" description="Low complexity" evidence="5">
    <location>
        <begin position="15"/>
        <end position="29"/>
    </location>
</feature>
<gene>
    <name evidence="7" type="ORF">SAY86_000101</name>
</gene>
<dbReference type="InterPro" id="IPR043452">
    <property type="entry name" value="BZIP46-like"/>
</dbReference>
<dbReference type="AlphaFoldDB" id="A0AAN7M3G9"/>
<accession>A0AAN7M3G9</accession>
<dbReference type="GO" id="GO:0003700">
    <property type="term" value="F:DNA-binding transcription factor activity"/>
    <property type="evidence" value="ECO:0007669"/>
    <property type="project" value="InterPro"/>
</dbReference>
<dbReference type="Proteomes" id="UP001346149">
    <property type="component" value="Unassembled WGS sequence"/>
</dbReference>
<evidence type="ECO:0000256" key="1">
    <source>
        <dbReference type="ARBA" id="ARBA00004123"/>
    </source>
</evidence>
<evidence type="ECO:0000256" key="4">
    <source>
        <dbReference type="SAM" id="Coils"/>
    </source>
</evidence>
<dbReference type="PROSITE" id="PS50217">
    <property type="entry name" value="BZIP"/>
    <property type="match status" value="1"/>
</dbReference>